<dbReference type="AlphaFoldDB" id="A0A402B119"/>
<proteinExistence type="predicted"/>
<dbReference type="EMBL" id="BIFT01000001">
    <property type="protein sequence ID" value="GCE25039.1"/>
    <property type="molecule type" value="Genomic_DNA"/>
</dbReference>
<reference evidence="2" key="1">
    <citation type="submission" date="2018-12" db="EMBL/GenBank/DDBJ databases">
        <title>Tengunoibacter tsumagoiensis gen. nov., sp. nov., Dictyobacter kobayashii sp. nov., D. alpinus sp. nov., and D. joshuensis sp. nov. and description of Dictyobacteraceae fam. nov. within the order Ktedonobacterales isolated from Tengu-no-mugimeshi.</title>
        <authorList>
            <person name="Wang C.M."/>
            <person name="Zheng Y."/>
            <person name="Sakai Y."/>
            <person name="Toyoda A."/>
            <person name="Minakuchi Y."/>
            <person name="Abe K."/>
            <person name="Yokota A."/>
            <person name="Yabe S."/>
        </authorList>
    </citation>
    <scope>NUCLEOTIDE SEQUENCE [LARGE SCALE GENOMIC DNA]</scope>
    <source>
        <strain evidence="2">Uno16</strain>
    </source>
</reference>
<gene>
    <name evidence="1" type="ORF">KDA_05230</name>
</gene>
<accession>A0A402B119</accession>
<dbReference type="Proteomes" id="UP000287171">
    <property type="component" value="Unassembled WGS sequence"/>
</dbReference>
<protein>
    <submittedName>
        <fullName evidence="1">Uncharacterized protein</fullName>
    </submittedName>
</protein>
<organism evidence="1 2">
    <name type="scientific">Dictyobacter alpinus</name>
    <dbReference type="NCBI Taxonomy" id="2014873"/>
    <lineage>
        <taxon>Bacteria</taxon>
        <taxon>Bacillati</taxon>
        <taxon>Chloroflexota</taxon>
        <taxon>Ktedonobacteria</taxon>
        <taxon>Ktedonobacterales</taxon>
        <taxon>Dictyobacteraceae</taxon>
        <taxon>Dictyobacter</taxon>
    </lineage>
</organism>
<name>A0A402B119_9CHLR</name>
<evidence type="ECO:0000313" key="1">
    <source>
        <dbReference type="EMBL" id="GCE25039.1"/>
    </source>
</evidence>
<evidence type="ECO:0000313" key="2">
    <source>
        <dbReference type="Proteomes" id="UP000287171"/>
    </source>
</evidence>
<keyword evidence="2" id="KW-1185">Reference proteome</keyword>
<sequence length="79" mass="9036">MVTMSFMILSIENLKRFKSRGKSPNVYTQILLLHRTGVRNVARQMHYLDAHLEQACAFGLTETGSVYENGKALRAFRAF</sequence>
<comment type="caution">
    <text evidence="1">The sequence shown here is derived from an EMBL/GenBank/DDBJ whole genome shotgun (WGS) entry which is preliminary data.</text>
</comment>